<dbReference type="EMBL" id="VRSV01000001">
    <property type="protein sequence ID" value="TXK13077.1"/>
    <property type="molecule type" value="Genomic_DNA"/>
</dbReference>
<proteinExistence type="predicted"/>
<dbReference type="InterPro" id="IPR004360">
    <property type="entry name" value="Glyas_Fos-R_dOase_dom"/>
</dbReference>
<reference evidence="2 3" key="1">
    <citation type="submission" date="2019-08" db="EMBL/GenBank/DDBJ databases">
        <authorList>
            <person name="Dong K."/>
        </authorList>
    </citation>
    <scope>NUCLEOTIDE SEQUENCE [LARGE SCALE GENOMIC DNA]</scope>
    <source>
        <strain evidence="2 3">JCM14558</strain>
    </source>
</reference>
<dbReference type="InterPro" id="IPR029068">
    <property type="entry name" value="Glyas_Bleomycin-R_OHBP_Dase"/>
</dbReference>
<accession>A0A5C8I242</accession>
<sequence>MASFDSVGNVFYFVADLDAAVEWYAARLNCQPVVRGGALVAFELGRSRLTLHAMDELNSPGPSGTVPYWTVLDVDAVVAEWTAHGAKAHRGPKTVFTGERLCQLLDPFGNLFAVREEPSLRADADR</sequence>
<keyword evidence="3" id="KW-1185">Reference proteome</keyword>
<dbReference type="SUPFAM" id="SSF54593">
    <property type="entry name" value="Glyoxalase/Bleomycin resistance protein/Dihydroxybiphenyl dioxygenase"/>
    <property type="match status" value="1"/>
</dbReference>
<dbReference type="Gene3D" id="3.10.180.10">
    <property type="entry name" value="2,3-Dihydroxybiphenyl 1,2-Dioxygenase, domain 1"/>
    <property type="match status" value="1"/>
</dbReference>
<dbReference type="OrthoDB" id="4548523at2"/>
<evidence type="ECO:0000313" key="3">
    <source>
        <dbReference type="Proteomes" id="UP000321034"/>
    </source>
</evidence>
<name>A0A5C8I242_9MICO</name>
<dbReference type="Proteomes" id="UP000321034">
    <property type="component" value="Unassembled WGS sequence"/>
</dbReference>
<dbReference type="RefSeq" id="WP_147893760.1">
    <property type="nucleotide sequence ID" value="NZ_BAAANR010000001.1"/>
</dbReference>
<evidence type="ECO:0000313" key="2">
    <source>
        <dbReference type="EMBL" id="TXK13077.1"/>
    </source>
</evidence>
<comment type="caution">
    <text evidence="2">The sequence shown here is derived from an EMBL/GenBank/DDBJ whole genome shotgun (WGS) entry which is preliminary data.</text>
</comment>
<gene>
    <name evidence="2" type="ORF">FVP77_06515</name>
</gene>
<dbReference type="InterPro" id="IPR037523">
    <property type="entry name" value="VOC_core"/>
</dbReference>
<dbReference type="Pfam" id="PF00903">
    <property type="entry name" value="Glyoxalase"/>
    <property type="match status" value="1"/>
</dbReference>
<organism evidence="2 3">
    <name type="scientific">Microbacterium hatanonis</name>
    <dbReference type="NCBI Taxonomy" id="404366"/>
    <lineage>
        <taxon>Bacteria</taxon>
        <taxon>Bacillati</taxon>
        <taxon>Actinomycetota</taxon>
        <taxon>Actinomycetes</taxon>
        <taxon>Micrococcales</taxon>
        <taxon>Microbacteriaceae</taxon>
        <taxon>Microbacterium</taxon>
    </lineage>
</organism>
<protein>
    <recommendedName>
        <fullName evidence="1">VOC domain-containing protein</fullName>
    </recommendedName>
</protein>
<evidence type="ECO:0000259" key="1">
    <source>
        <dbReference type="PROSITE" id="PS51819"/>
    </source>
</evidence>
<feature type="domain" description="VOC" evidence="1">
    <location>
        <begin position="3"/>
        <end position="117"/>
    </location>
</feature>
<dbReference type="PROSITE" id="PS51819">
    <property type="entry name" value="VOC"/>
    <property type="match status" value="1"/>
</dbReference>
<dbReference type="AlphaFoldDB" id="A0A5C8I242"/>